<evidence type="ECO:0000313" key="5">
    <source>
        <dbReference type="EMBL" id="KZV78671.1"/>
    </source>
</evidence>
<gene>
    <name evidence="5" type="ORF">EXIGLDRAFT_633470</name>
</gene>
<keyword evidence="3" id="KW-0812">Transmembrane</keyword>
<dbReference type="SUPFAM" id="SSF53474">
    <property type="entry name" value="alpha/beta-Hydrolases"/>
    <property type="match status" value="1"/>
</dbReference>
<evidence type="ECO:0000256" key="2">
    <source>
        <dbReference type="SAM" id="MobiDB-lite"/>
    </source>
</evidence>
<dbReference type="EMBL" id="KV426797">
    <property type="protein sequence ID" value="KZV78671.1"/>
    <property type="molecule type" value="Genomic_DNA"/>
</dbReference>
<dbReference type="InterPro" id="IPR007751">
    <property type="entry name" value="DUF676_lipase-like"/>
</dbReference>
<evidence type="ECO:0000256" key="1">
    <source>
        <dbReference type="ARBA" id="ARBA00007920"/>
    </source>
</evidence>
<keyword evidence="3" id="KW-1133">Transmembrane helix</keyword>
<dbReference type="Proteomes" id="UP000077266">
    <property type="component" value="Unassembled WGS sequence"/>
</dbReference>
<dbReference type="OrthoDB" id="273452at2759"/>
<accession>A0A166N264</accession>
<evidence type="ECO:0000256" key="3">
    <source>
        <dbReference type="SAM" id="Phobius"/>
    </source>
</evidence>
<comment type="similarity">
    <text evidence="1">Belongs to the putative lipase ROG1 family.</text>
</comment>
<feature type="region of interest" description="Disordered" evidence="2">
    <location>
        <begin position="342"/>
        <end position="368"/>
    </location>
</feature>
<evidence type="ECO:0000313" key="6">
    <source>
        <dbReference type="Proteomes" id="UP000077266"/>
    </source>
</evidence>
<reference evidence="5 6" key="1">
    <citation type="journal article" date="2016" name="Mol. Biol. Evol.">
        <title>Comparative Genomics of Early-Diverging Mushroom-Forming Fungi Provides Insights into the Origins of Lignocellulose Decay Capabilities.</title>
        <authorList>
            <person name="Nagy L.G."/>
            <person name="Riley R."/>
            <person name="Tritt A."/>
            <person name="Adam C."/>
            <person name="Daum C."/>
            <person name="Floudas D."/>
            <person name="Sun H."/>
            <person name="Yadav J.S."/>
            <person name="Pangilinan J."/>
            <person name="Larsson K.H."/>
            <person name="Matsuura K."/>
            <person name="Barry K."/>
            <person name="Labutti K."/>
            <person name="Kuo R."/>
            <person name="Ohm R.A."/>
            <person name="Bhattacharya S.S."/>
            <person name="Shirouzu T."/>
            <person name="Yoshinaga Y."/>
            <person name="Martin F.M."/>
            <person name="Grigoriev I.V."/>
            <person name="Hibbett D.S."/>
        </authorList>
    </citation>
    <scope>NUCLEOTIDE SEQUENCE [LARGE SCALE GENOMIC DNA]</scope>
    <source>
        <strain evidence="5 6">HHB12029</strain>
    </source>
</reference>
<sequence length="447" mass="50599">MRNVHLLVVTHGMWGQPSHVTTIAQIIKEVHAEYAAAKHPEPAIDLDVLLPETNRELHTYDGVDWCAERVVKEVRPELEADGTARVTRFSACGYSLGGLVARYTVGILYAQDFFRDIEPVNFTTFASPHIGILDYGTLWTRTMEFVGTRLLSRTGEQFFAKDKWSPDGQSLLLAMSDREKIFYKAMSSFPNLRIYANALKDRSVPFVTAYITTHDPFAGYPDNGLTVKYDPKYHPVISSWTPASTPPAPPPPAPLYKRITSFPLPPVLNRGWPWNFFVYLALPLLIPLFVSMVLVRFSLATRGSRRRIKLLESEVPTETRLGRLLREFDQEMGRTVVDMVEDETGPREQGPAEVYASRAGSPGAQEKNQEVEEPAEVYTGAAQPILSAQQHQMVKNLNQIKHLRKHIVFISNYMNSHAIIVCRDPVNFPVHLEGKAVLRHWADRFVF</sequence>
<dbReference type="PANTHER" id="PTHR12482">
    <property type="entry name" value="LIPASE ROG1-RELATED-RELATED"/>
    <property type="match status" value="1"/>
</dbReference>
<evidence type="ECO:0000259" key="4">
    <source>
        <dbReference type="Pfam" id="PF05057"/>
    </source>
</evidence>
<keyword evidence="6" id="KW-1185">Reference proteome</keyword>
<dbReference type="InterPro" id="IPR044294">
    <property type="entry name" value="Lipase-like"/>
</dbReference>
<keyword evidence="3" id="KW-0472">Membrane</keyword>
<dbReference type="InterPro" id="IPR029058">
    <property type="entry name" value="AB_hydrolase_fold"/>
</dbReference>
<organism evidence="5 6">
    <name type="scientific">Exidia glandulosa HHB12029</name>
    <dbReference type="NCBI Taxonomy" id="1314781"/>
    <lineage>
        <taxon>Eukaryota</taxon>
        <taxon>Fungi</taxon>
        <taxon>Dikarya</taxon>
        <taxon>Basidiomycota</taxon>
        <taxon>Agaricomycotina</taxon>
        <taxon>Agaricomycetes</taxon>
        <taxon>Auriculariales</taxon>
        <taxon>Exidiaceae</taxon>
        <taxon>Exidia</taxon>
    </lineage>
</organism>
<dbReference type="InParanoid" id="A0A166N264"/>
<dbReference type="PANTHER" id="PTHR12482:SF62">
    <property type="entry name" value="LIPASE ROG1-RELATED"/>
    <property type="match status" value="1"/>
</dbReference>
<name>A0A166N264_EXIGL</name>
<protein>
    <submittedName>
        <fullName evidence="5">DUF676-domain-containing protein</fullName>
    </submittedName>
</protein>
<feature type="transmembrane region" description="Helical" evidence="3">
    <location>
        <begin position="276"/>
        <end position="299"/>
    </location>
</feature>
<dbReference type="AlphaFoldDB" id="A0A166N264"/>
<dbReference type="STRING" id="1314781.A0A166N264"/>
<dbReference type="Pfam" id="PF05057">
    <property type="entry name" value="DUF676"/>
    <property type="match status" value="1"/>
</dbReference>
<feature type="domain" description="DUF676" evidence="4">
    <location>
        <begin position="3"/>
        <end position="208"/>
    </location>
</feature>
<proteinExistence type="inferred from homology"/>
<dbReference type="Gene3D" id="3.40.50.1820">
    <property type="entry name" value="alpha/beta hydrolase"/>
    <property type="match status" value="1"/>
</dbReference>